<dbReference type="InterPro" id="IPR045338">
    <property type="entry name" value="DUF6535"/>
</dbReference>
<evidence type="ECO:0000259" key="3">
    <source>
        <dbReference type="Pfam" id="PF20153"/>
    </source>
</evidence>
<evidence type="ECO:0000256" key="1">
    <source>
        <dbReference type="SAM" id="MobiDB-lite"/>
    </source>
</evidence>
<sequence length="717" mass="79939">MSQRTVDGADKGSVLEGAAVLDISEEKHSAHSGYSDKGDAQVNTNESTGIYISGEKTSLWKSGEPRKYSVQQDISWKKAREMIEKYDQAMCSAWKDDIDQILLFAGLFSATVTSFTVESYQWLSKSPEDSSTELLAFIATQLSPGVALPDSLVVEPFEVSAVDVHINVLWFLSLALSVSTVFVGILCLQWLTKYQRDPGLPHKDAVALRQMRFEGLLFWQIPNIIGLLPILLLTALILFFIGLLLLLWTKNSTVAIPATCIIACSLLFIAVTSLLPTLQLLFVSMGSKFTGSTSPIQVAAFLCHLQSRILFRRNTGQSNKDAEHEGWAGYDMRWRRARDAVSFRWKIPEQTEDGADLIHAAQWLSLNLNMAQGHDNLDALYPAYSFLLSDYDASLKHDIKRALRMKLSATESYDRLNKGLTVMFRDISGVDDAGQRDILLCAFLHLHKDGHPELKKSYVESLIRVLNSLQRPGPLFCKWLGEVVFELNGNVNSVDLIRRPSVFENQARTGLSTLWSCNPVQSVLNKDLIVQLSLCIGNLLANDHLEGLVVDGDQHSDSSLATPWNLLSYLFNMTRAEEDAEERGGSEGTVSALSWNLDVGLKVVDNLHLWLNRSSGGQYHNGRVRFCVKAVLRLLPLTYLKPRLVEASLTFPVPDNKPNRSTSPERTTTPSSDPWAILVRFIRGLDIFVIEMGGHNLFDIADSHEKWRALMASVGRG</sequence>
<feature type="compositionally biased region" description="Low complexity" evidence="1">
    <location>
        <begin position="659"/>
        <end position="671"/>
    </location>
</feature>
<evidence type="ECO:0000256" key="2">
    <source>
        <dbReference type="SAM" id="Phobius"/>
    </source>
</evidence>
<protein>
    <recommendedName>
        <fullName evidence="3">DUF6535 domain-containing protein</fullName>
    </recommendedName>
</protein>
<accession>A0A5C3LB57</accession>
<dbReference type="Proteomes" id="UP000307440">
    <property type="component" value="Unassembled WGS sequence"/>
</dbReference>
<keyword evidence="5" id="KW-1185">Reference proteome</keyword>
<name>A0A5C3LB57_COPMA</name>
<feature type="region of interest" description="Disordered" evidence="1">
    <location>
        <begin position="651"/>
        <end position="671"/>
    </location>
</feature>
<proteinExistence type="predicted"/>
<feature type="transmembrane region" description="Helical" evidence="2">
    <location>
        <begin position="254"/>
        <end position="278"/>
    </location>
</feature>
<keyword evidence="2" id="KW-0472">Membrane</keyword>
<feature type="transmembrane region" description="Helical" evidence="2">
    <location>
        <begin position="168"/>
        <end position="191"/>
    </location>
</feature>
<keyword evidence="2" id="KW-0812">Transmembrane</keyword>
<organism evidence="4 5">
    <name type="scientific">Coprinopsis marcescibilis</name>
    <name type="common">Agaric fungus</name>
    <name type="synonym">Psathyrella marcescibilis</name>
    <dbReference type="NCBI Taxonomy" id="230819"/>
    <lineage>
        <taxon>Eukaryota</taxon>
        <taxon>Fungi</taxon>
        <taxon>Dikarya</taxon>
        <taxon>Basidiomycota</taxon>
        <taxon>Agaricomycotina</taxon>
        <taxon>Agaricomycetes</taxon>
        <taxon>Agaricomycetidae</taxon>
        <taxon>Agaricales</taxon>
        <taxon>Agaricineae</taxon>
        <taxon>Psathyrellaceae</taxon>
        <taxon>Coprinopsis</taxon>
    </lineage>
</organism>
<dbReference type="AlphaFoldDB" id="A0A5C3LB57"/>
<dbReference type="EMBL" id="ML210147">
    <property type="protein sequence ID" value="TFK30279.1"/>
    <property type="molecule type" value="Genomic_DNA"/>
</dbReference>
<feature type="transmembrane region" description="Helical" evidence="2">
    <location>
        <begin position="217"/>
        <end position="248"/>
    </location>
</feature>
<feature type="domain" description="DUF6535" evidence="3">
    <location>
        <begin position="76"/>
        <end position="249"/>
    </location>
</feature>
<evidence type="ECO:0000313" key="5">
    <source>
        <dbReference type="Proteomes" id="UP000307440"/>
    </source>
</evidence>
<dbReference type="OrthoDB" id="3235960at2759"/>
<reference evidence="4 5" key="1">
    <citation type="journal article" date="2019" name="Nat. Ecol. Evol.">
        <title>Megaphylogeny resolves global patterns of mushroom evolution.</title>
        <authorList>
            <person name="Varga T."/>
            <person name="Krizsan K."/>
            <person name="Foldi C."/>
            <person name="Dima B."/>
            <person name="Sanchez-Garcia M."/>
            <person name="Sanchez-Ramirez S."/>
            <person name="Szollosi G.J."/>
            <person name="Szarkandi J.G."/>
            <person name="Papp V."/>
            <person name="Albert L."/>
            <person name="Andreopoulos W."/>
            <person name="Angelini C."/>
            <person name="Antonin V."/>
            <person name="Barry K.W."/>
            <person name="Bougher N.L."/>
            <person name="Buchanan P."/>
            <person name="Buyck B."/>
            <person name="Bense V."/>
            <person name="Catcheside P."/>
            <person name="Chovatia M."/>
            <person name="Cooper J."/>
            <person name="Damon W."/>
            <person name="Desjardin D."/>
            <person name="Finy P."/>
            <person name="Geml J."/>
            <person name="Haridas S."/>
            <person name="Hughes K."/>
            <person name="Justo A."/>
            <person name="Karasinski D."/>
            <person name="Kautmanova I."/>
            <person name="Kiss B."/>
            <person name="Kocsube S."/>
            <person name="Kotiranta H."/>
            <person name="LaButti K.M."/>
            <person name="Lechner B.E."/>
            <person name="Liimatainen K."/>
            <person name="Lipzen A."/>
            <person name="Lukacs Z."/>
            <person name="Mihaltcheva S."/>
            <person name="Morgado L.N."/>
            <person name="Niskanen T."/>
            <person name="Noordeloos M.E."/>
            <person name="Ohm R.A."/>
            <person name="Ortiz-Santana B."/>
            <person name="Ovrebo C."/>
            <person name="Racz N."/>
            <person name="Riley R."/>
            <person name="Savchenko A."/>
            <person name="Shiryaev A."/>
            <person name="Soop K."/>
            <person name="Spirin V."/>
            <person name="Szebenyi C."/>
            <person name="Tomsovsky M."/>
            <person name="Tulloss R.E."/>
            <person name="Uehling J."/>
            <person name="Grigoriev I.V."/>
            <person name="Vagvolgyi C."/>
            <person name="Papp T."/>
            <person name="Martin F.M."/>
            <person name="Miettinen O."/>
            <person name="Hibbett D.S."/>
            <person name="Nagy L.G."/>
        </authorList>
    </citation>
    <scope>NUCLEOTIDE SEQUENCE [LARGE SCALE GENOMIC DNA]</scope>
    <source>
        <strain evidence="4 5">CBS 121175</strain>
    </source>
</reference>
<evidence type="ECO:0000313" key="4">
    <source>
        <dbReference type="EMBL" id="TFK30279.1"/>
    </source>
</evidence>
<keyword evidence="2" id="KW-1133">Transmembrane helix</keyword>
<gene>
    <name evidence="4" type="ORF">FA15DRAFT_752367</name>
</gene>
<dbReference type="Pfam" id="PF20153">
    <property type="entry name" value="DUF6535"/>
    <property type="match status" value="1"/>
</dbReference>